<sequence length="50" mass="5264">MNTLLRKSSALALLALMLASLSACNTIEGVGKDVQEVGEEVEEAADETKN</sequence>
<dbReference type="GO" id="GO:0016020">
    <property type="term" value="C:membrane"/>
    <property type="evidence" value="ECO:0007669"/>
    <property type="project" value="InterPro"/>
</dbReference>
<evidence type="ECO:0000313" key="9">
    <source>
        <dbReference type="Proteomes" id="UP000305760"/>
    </source>
</evidence>
<accession>A0A5C4RX60</accession>
<dbReference type="Proteomes" id="UP000305760">
    <property type="component" value="Unassembled WGS sequence"/>
</dbReference>
<evidence type="ECO:0000256" key="2">
    <source>
        <dbReference type="ARBA" id="ARBA00022475"/>
    </source>
</evidence>
<comment type="similarity">
    <text evidence="1">Belongs to the EcnA/EcnB lipoprotein family.</text>
</comment>
<dbReference type="GO" id="GO:0009636">
    <property type="term" value="P:response to toxic substance"/>
    <property type="evidence" value="ECO:0007669"/>
    <property type="project" value="InterPro"/>
</dbReference>
<dbReference type="PROSITE" id="PS51257">
    <property type="entry name" value="PROKAR_LIPOPROTEIN"/>
    <property type="match status" value="1"/>
</dbReference>
<name>A0A5C4RX60_9GAMM</name>
<evidence type="ECO:0000256" key="6">
    <source>
        <dbReference type="ARBA" id="ARBA00023288"/>
    </source>
</evidence>
<proteinExistence type="inferred from homology"/>
<evidence type="ECO:0000313" key="8">
    <source>
        <dbReference type="EMBL" id="TNJ35664.1"/>
    </source>
</evidence>
<keyword evidence="9" id="KW-1185">Reference proteome</keyword>
<feature type="signal peptide" evidence="7">
    <location>
        <begin position="1"/>
        <end position="25"/>
    </location>
</feature>
<keyword evidence="6 8" id="KW-0449">Lipoprotein</keyword>
<keyword evidence="2" id="KW-1003">Cell membrane</keyword>
<keyword evidence="4" id="KW-0472">Membrane</keyword>
<keyword evidence="3 7" id="KW-0732">Signal</keyword>
<evidence type="ECO:0000256" key="1">
    <source>
        <dbReference type="ARBA" id="ARBA00010296"/>
    </source>
</evidence>
<dbReference type="Pfam" id="PF08085">
    <property type="entry name" value="Entericidin"/>
    <property type="match status" value="1"/>
</dbReference>
<evidence type="ECO:0000256" key="3">
    <source>
        <dbReference type="ARBA" id="ARBA00022729"/>
    </source>
</evidence>
<protein>
    <submittedName>
        <fullName evidence="8">Entericidin A/B family lipoprotein</fullName>
    </submittedName>
</protein>
<evidence type="ECO:0000256" key="5">
    <source>
        <dbReference type="ARBA" id="ARBA00023139"/>
    </source>
</evidence>
<dbReference type="EMBL" id="SMDR01000001">
    <property type="protein sequence ID" value="TNJ35664.1"/>
    <property type="molecule type" value="Genomic_DNA"/>
</dbReference>
<reference evidence="8 9" key="1">
    <citation type="submission" date="2019-03" db="EMBL/GenBank/DDBJ databases">
        <title>Arenimonas daejeonensis sp. nov., isolated from compost.</title>
        <authorList>
            <person name="Jeon C.O."/>
        </authorList>
    </citation>
    <scope>NUCLEOTIDE SEQUENCE [LARGE SCALE GENOMIC DNA]</scope>
    <source>
        <strain evidence="8 9">R29</strain>
    </source>
</reference>
<keyword evidence="5" id="KW-0564">Palmitate</keyword>
<organism evidence="8 9">
    <name type="scientific">Arenimonas terrae</name>
    <dbReference type="NCBI Taxonomy" id="2546226"/>
    <lineage>
        <taxon>Bacteria</taxon>
        <taxon>Pseudomonadati</taxon>
        <taxon>Pseudomonadota</taxon>
        <taxon>Gammaproteobacteria</taxon>
        <taxon>Lysobacterales</taxon>
        <taxon>Lysobacteraceae</taxon>
        <taxon>Arenimonas</taxon>
    </lineage>
</organism>
<gene>
    <name evidence="8" type="ORF">E1B00_07925</name>
</gene>
<feature type="chain" id="PRO_5022711106" evidence="7">
    <location>
        <begin position="26"/>
        <end position="50"/>
    </location>
</feature>
<dbReference type="RefSeq" id="WP_139447332.1">
    <property type="nucleotide sequence ID" value="NZ_SMDR01000001.1"/>
</dbReference>
<evidence type="ECO:0000256" key="7">
    <source>
        <dbReference type="SAM" id="SignalP"/>
    </source>
</evidence>
<evidence type="ECO:0000256" key="4">
    <source>
        <dbReference type="ARBA" id="ARBA00023136"/>
    </source>
</evidence>
<dbReference type="InterPro" id="IPR012556">
    <property type="entry name" value="Entericidin"/>
</dbReference>
<comment type="caution">
    <text evidence="8">The sequence shown here is derived from an EMBL/GenBank/DDBJ whole genome shotgun (WGS) entry which is preliminary data.</text>
</comment>
<dbReference type="AlphaFoldDB" id="A0A5C4RX60"/>